<gene>
    <name evidence="1" type="primary">pgl_0</name>
    <name evidence="1" type="ORF">CM83_103924</name>
</gene>
<reference evidence="1" key="2">
    <citation type="submission" date="2014-07" db="EMBL/GenBank/DDBJ databases">
        <authorList>
            <person name="Hull J."/>
        </authorList>
    </citation>
    <scope>NUCLEOTIDE SEQUENCE</scope>
</reference>
<organism evidence="1">
    <name type="scientific">Lygus hesperus</name>
    <name type="common">Western plant bug</name>
    <dbReference type="NCBI Taxonomy" id="30085"/>
    <lineage>
        <taxon>Eukaryota</taxon>
        <taxon>Metazoa</taxon>
        <taxon>Ecdysozoa</taxon>
        <taxon>Arthropoda</taxon>
        <taxon>Hexapoda</taxon>
        <taxon>Insecta</taxon>
        <taxon>Pterygota</taxon>
        <taxon>Neoptera</taxon>
        <taxon>Paraneoptera</taxon>
        <taxon>Hemiptera</taxon>
        <taxon>Heteroptera</taxon>
        <taxon>Panheteroptera</taxon>
        <taxon>Cimicomorpha</taxon>
        <taxon>Miridae</taxon>
        <taxon>Mirini</taxon>
        <taxon>Lygus</taxon>
    </lineage>
</organism>
<feature type="non-terminal residue" evidence="1">
    <location>
        <position position="114"/>
    </location>
</feature>
<dbReference type="EMBL" id="GBHO01036881">
    <property type="protein sequence ID" value="JAG06723.1"/>
    <property type="molecule type" value="Transcribed_RNA"/>
</dbReference>
<dbReference type="AlphaFoldDB" id="A0A0A9WJN7"/>
<evidence type="ECO:0000313" key="1">
    <source>
        <dbReference type="EMBL" id="JAG06723.1"/>
    </source>
</evidence>
<proteinExistence type="predicted"/>
<name>A0A0A9WJN7_LYGHE</name>
<reference evidence="1" key="1">
    <citation type="journal article" date="2014" name="PLoS ONE">
        <title>Transcriptome-Based Identification of ABC Transporters in the Western Tarnished Plant Bug Lygus hesperus.</title>
        <authorList>
            <person name="Hull J.J."/>
            <person name="Chaney K."/>
            <person name="Geib S.M."/>
            <person name="Fabrick J.A."/>
            <person name="Brent C.S."/>
            <person name="Walsh D."/>
            <person name="Lavine L.C."/>
        </authorList>
    </citation>
    <scope>NUCLEOTIDE SEQUENCE</scope>
</reference>
<accession>A0A0A9WJN7</accession>
<sequence length="114" mass="12708">TIESREVLSLLRVCGVHVLTPFTASPDSTHVFCRLRPLVGVASITTYVDFCPTAAGASPVTFVDLRRTGLCLPSQHALALQLLLLRLFLQLRHRYVLHVSLFLFRCSHCSTFVL</sequence>
<protein>
    <submittedName>
        <fullName evidence="1">6-phosphogluconolactonase</fullName>
    </submittedName>
</protein>
<feature type="non-terminal residue" evidence="1">
    <location>
        <position position="1"/>
    </location>
</feature>